<feature type="domain" description="LRAT" evidence="2">
    <location>
        <begin position="1"/>
        <end position="73"/>
    </location>
</feature>
<keyword evidence="1" id="KW-0472">Membrane</keyword>
<gene>
    <name evidence="3" type="ORF">EB796_015263</name>
</gene>
<dbReference type="InterPro" id="IPR007053">
    <property type="entry name" value="LRAT_dom"/>
</dbReference>
<reference evidence="3" key="1">
    <citation type="submission" date="2020-06" db="EMBL/GenBank/DDBJ databases">
        <title>Draft genome of Bugula neritina, a colonial animal packing powerful symbionts and potential medicines.</title>
        <authorList>
            <person name="Rayko M."/>
        </authorList>
    </citation>
    <scope>NUCLEOTIDE SEQUENCE [LARGE SCALE GENOMIC DNA]</scope>
    <source>
        <strain evidence="3">Kwan_BN1</strain>
    </source>
</reference>
<evidence type="ECO:0000313" key="4">
    <source>
        <dbReference type="Proteomes" id="UP000593567"/>
    </source>
</evidence>
<feature type="transmembrane region" description="Helical" evidence="1">
    <location>
        <begin position="231"/>
        <end position="252"/>
    </location>
</feature>
<feature type="transmembrane region" description="Helical" evidence="1">
    <location>
        <begin position="203"/>
        <end position="225"/>
    </location>
</feature>
<evidence type="ECO:0000313" key="3">
    <source>
        <dbReference type="EMBL" id="KAF6026430.1"/>
    </source>
</evidence>
<organism evidence="3 4">
    <name type="scientific">Bugula neritina</name>
    <name type="common">Brown bryozoan</name>
    <name type="synonym">Sertularia neritina</name>
    <dbReference type="NCBI Taxonomy" id="10212"/>
    <lineage>
        <taxon>Eukaryota</taxon>
        <taxon>Metazoa</taxon>
        <taxon>Spiralia</taxon>
        <taxon>Lophotrochozoa</taxon>
        <taxon>Bryozoa</taxon>
        <taxon>Gymnolaemata</taxon>
        <taxon>Cheilostomatida</taxon>
        <taxon>Flustrina</taxon>
        <taxon>Buguloidea</taxon>
        <taxon>Bugulidae</taxon>
        <taxon>Bugula</taxon>
    </lineage>
</organism>
<accession>A0A7J7JJG2</accession>
<protein>
    <recommendedName>
        <fullName evidence="2">LRAT domain-containing protein</fullName>
    </recommendedName>
</protein>
<dbReference type="EMBL" id="VXIV02002278">
    <property type="protein sequence ID" value="KAF6026430.1"/>
    <property type="molecule type" value="Genomic_DNA"/>
</dbReference>
<dbReference type="OrthoDB" id="6127557at2759"/>
<keyword evidence="1" id="KW-0812">Transmembrane</keyword>
<comment type="caution">
    <text evidence="3">The sequence shown here is derived from an EMBL/GenBank/DDBJ whole genome shotgun (WGS) entry which is preliminary data.</text>
</comment>
<proteinExistence type="predicted"/>
<keyword evidence="4" id="KW-1185">Reference proteome</keyword>
<dbReference type="PROSITE" id="PS51934">
    <property type="entry name" value="LRAT"/>
    <property type="match status" value="1"/>
</dbReference>
<dbReference type="AlphaFoldDB" id="A0A7J7JJG2"/>
<dbReference type="Proteomes" id="UP000593567">
    <property type="component" value="Unassembled WGS sequence"/>
</dbReference>
<dbReference type="Pfam" id="PF04970">
    <property type="entry name" value="LRAT"/>
    <property type="match status" value="1"/>
</dbReference>
<dbReference type="Gene3D" id="3.90.1720.10">
    <property type="entry name" value="endopeptidase domain like (from Nostoc punctiforme)"/>
    <property type="match status" value="1"/>
</dbReference>
<evidence type="ECO:0000256" key="1">
    <source>
        <dbReference type="SAM" id="Phobius"/>
    </source>
</evidence>
<feature type="transmembrane region" description="Helical" evidence="1">
    <location>
        <begin position="161"/>
        <end position="182"/>
    </location>
</feature>
<keyword evidence="1" id="KW-1133">Transmembrane helix</keyword>
<name>A0A7J7JJG2_BUGNE</name>
<evidence type="ECO:0000259" key="2">
    <source>
        <dbReference type="PROSITE" id="PS51934"/>
    </source>
</evidence>
<sequence>MWVLSDEDNLQDDLKNGRLFRVKRNSYPTDCEGKFEAIERSLDRLGEIAYRASLNNCEHFVTEILTGKSTCGQLKGKNMALAMAVDGIASKLHVKFFVEYLKQMPSTLKMVAELDSPMSGRFFLDLFSSSLDEGFEYFTTGAMSAMANEAYGLVKRSAVNMLSAAIIETIFLIGFTMYQLFLYKSGKITARVVARNFLQNASCVIGTSCGTFAGGLIAGVIFALTGMAAPVGITVGNVVGGLLGGLFMRAFGTKCLTNGPGKLSESYCVIPKTYFVNLFNYLALLKCTLNLSTKPMSKVTIYGCRGTGLYKINSQFFNKDME</sequence>